<comment type="caution">
    <text evidence="1">The sequence shown here is derived from an EMBL/GenBank/DDBJ whole genome shotgun (WGS) entry which is preliminary data.</text>
</comment>
<evidence type="ECO:0000313" key="1">
    <source>
        <dbReference type="EMBL" id="EDT13266.1"/>
    </source>
</evidence>
<organism evidence="1 2">
    <name type="scientific">Clostridium perfringens E str. JGS1987</name>
    <dbReference type="NCBI Taxonomy" id="451755"/>
    <lineage>
        <taxon>Bacteria</taxon>
        <taxon>Bacillati</taxon>
        <taxon>Bacillota</taxon>
        <taxon>Clostridia</taxon>
        <taxon>Eubacteriales</taxon>
        <taxon>Clostridiaceae</taxon>
        <taxon>Clostridium</taxon>
    </lineage>
</organism>
<accession>B1BYG3</accession>
<reference evidence="1 2" key="1">
    <citation type="submission" date="2007-07" db="EMBL/GenBank/DDBJ databases">
        <title>Annotation of Clostridium perfringens E str. JGS1987.</title>
        <authorList>
            <person name="Paulsen I."/>
            <person name="Sebastian Y."/>
        </authorList>
    </citation>
    <scope>NUCLEOTIDE SEQUENCE [LARGE SCALE GENOMIC DNA]</scope>
    <source>
        <strain evidence="2">E str. JGS1987</strain>
    </source>
</reference>
<gene>
    <name evidence="1" type="ORF">AC3_A0628</name>
</gene>
<sequence length="50" mass="5932">MVQYFDNVDNFKIKGVSKMNNINSCQEIIYLISEIIINYITRECVKEENN</sequence>
<dbReference type="AlphaFoldDB" id="B1BYG3"/>
<protein>
    <submittedName>
        <fullName evidence="1">Uncharacterized protein</fullName>
    </submittedName>
</protein>
<dbReference type="EMBL" id="ABDW01000069">
    <property type="protein sequence ID" value="EDT13266.1"/>
    <property type="molecule type" value="Genomic_DNA"/>
</dbReference>
<proteinExistence type="predicted"/>
<evidence type="ECO:0000313" key="2">
    <source>
        <dbReference type="Proteomes" id="UP000005337"/>
    </source>
</evidence>
<dbReference type="Proteomes" id="UP000005337">
    <property type="component" value="Unassembled WGS sequence"/>
</dbReference>
<name>B1BYG3_CLOPF</name>